<proteinExistence type="inferred from homology"/>
<gene>
    <name evidence="13" type="ORF">MMF98_18380</name>
</gene>
<evidence type="ECO:0000256" key="7">
    <source>
        <dbReference type="ARBA" id="ARBA00022989"/>
    </source>
</evidence>
<keyword evidence="7 11" id="KW-1133">Transmembrane helix</keyword>
<dbReference type="RefSeq" id="WP_243308323.1">
    <property type="nucleotide sequence ID" value="NZ_JALGBI010000002.1"/>
</dbReference>
<keyword evidence="3" id="KW-1003">Cell membrane</keyword>
<feature type="domain" description="General secretion pathway GspH" evidence="12">
    <location>
        <begin position="71"/>
        <end position="188"/>
    </location>
</feature>
<protein>
    <recommendedName>
        <fullName evidence="2">Type II secretion system protein H</fullName>
    </recommendedName>
    <alternativeName>
        <fullName evidence="10">General secretion pathway protein H</fullName>
    </alternativeName>
</protein>
<feature type="transmembrane region" description="Helical" evidence="11">
    <location>
        <begin position="38"/>
        <end position="59"/>
    </location>
</feature>
<keyword evidence="4" id="KW-0488">Methylation</keyword>
<evidence type="ECO:0000256" key="2">
    <source>
        <dbReference type="ARBA" id="ARBA00021549"/>
    </source>
</evidence>
<dbReference type="Pfam" id="PF07963">
    <property type="entry name" value="N_methyl"/>
    <property type="match status" value="1"/>
</dbReference>
<evidence type="ECO:0000259" key="12">
    <source>
        <dbReference type="Pfam" id="PF12019"/>
    </source>
</evidence>
<dbReference type="PROSITE" id="PS00409">
    <property type="entry name" value="PROKAR_NTER_METHYL"/>
    <property type="match status" value="1"/>
</dbReference>
<keyword evidence="8 11" id="KW-0472">Membrane</keyword>
<evidence type="ECO:0000256" key="6">
    <source>
        <dbReference type="ARBA" id="ARBA00022692"/>
    </source>
</evidence>
<dbReference type="EMBL" id="JALGBI010000002">
    <property type="protein sequence ID" value="MCJ0765185.1"/>
    <property type="molecule type" value="Genomic_DNA"/>
</dbReference>
<organism evidence="13 14">
    <name type="scientific">Variovorax terrae</name>
    <dbReference type="NCBI Taxonomy" id="2923278"/>
    <lineage>
        <taxon>Bacteria</taxon>
        <taxon>Pseudomonadati</taxon>
        <taxon>Pseudomonadota</taxon>
        <taxon>Betaproteobacteria</taxon>
        <taxon>Burkholderiales</taxon>
        <taxon>Comamonadaceae</taxon>
        <taxon>Variovorax</taxon>
    </lineage>
</organism>
<dbReference type="InterPro" id="IPR022346">
    <property type="entry name" value="T2SS_GspH"/>
</dbReference>
<evidence type="ECO:0000256" key="11">
    <source>
        <dbReference type="SAM" id="Phobius"/>
    </source>
</evidence>
<comment type="similarity">
    <text evidence="9">Belongs to the GSP H family.</text>
</comment>
<dbReference type="Proteomes" id="UP001139447">
    <property type="component" value="Unassembled WGS sequence"/>
</dbReference>
<reference evidence="13" key="1">
    <citation type="submission" date="2022-03" db="EMBL/GenBank/DDBJ databases">
        <authorList>
            <person name="Woo C.Y."/>
        </authorList>
    </citation>
    <scope>NUCLEOTIDE SEQUENCE</scope>
    <source>
        <strain evidence="13">CYS-02</strain>
    </source>
</reference>
<dbReference type="GO" id="GO:0005886">
    <property type="term" value="C:plasma membrane"/>
    <property type="evidence" value="ECO:0007669"/>
    <property type="project" value="UniProtKB-SubCell"/>
</dbReference>
<keyword evidence="5" id="KW-0997">Cell inner membrane</keyword>
<dbReference type="NCBIfam" id="TIGR02532">
    <property type="entry name" value="IV_pilin_GFxxxE"/>
    <property type="match status" value="1"/>
</dbReference>
<evidence type="ECO:0000256" key="4">
    <source>
        <dbReference type="ARBA" id="ARBA00022481"/>
    </source>
</evidence>
<evidence type="ECO:0000256" key="9">
    <source>
        <dbReference type="ARBA" id="ARBA00025772"/>
    </source>
</evidence>
<comment type="subcellular location">
    <subcellularLocation>
        <location evidence="1">Cell inner membrane</location>
        <topology evidence="1">Single-pass membrane protein</topology>
    </subcellularLocation>
</comment>
<sequence length="233" mass="24598">MDQFHQLLDHQKGGRVLTQPTRPIRAARRRAPSRGFSLIELMVGVTLLAIALTMAAPSFSEWIRNTQIRSTAESLQNGLQFARAEAVRRNTAVRFQLTSSLDNACVLSTTGTSWVVNLTSSTSPATQCATALSDSTTPFLLQLSPTVTTASSISMTASQSAVSFNGLGRQVATTNPALNVATLTIQVGSSQGSCLAGGGTLRCLNVMVMPAGQIRMCDPSLTSTTTNNDAMAC</sequence>
<evidence type="ECO:0000256" key="8">
    <source>
        <dbReference type="ARBA" id="ARBA00023136"/>
    </source>
</evidence>
<evidence type="ECO:0000313" key="13">
    <source>
        <dbReference type="EMBL" id="MCJ0765185.1"/>
    </source>
</evidence>
<evidence type="ECO:0000256" key="1">
    <source>
        <dbReference type="ARBA" id="ARBA00004377"/>
    </source>
</evidence>
<dbReference type="InterPro" id="IPR012902">
    <property type="entry name" value="N_methyl_site"/>
</dbReference>
<dbReference type="SUPFAM" id="SSF54523">
    <property type="entry name" value="Pili subunits"/>
    <property type="match status" value="1"/>
</dbReference>
<dbReference type="InterPro" id="IPR045584">
    <property type="entry name" value="Pilin-like"/>
</dbReference>
<name>A0A9X2APR9_9BURK</name>
<dbReference type="GO" id="GO:0015627">
    <property type="term" value="C:type II protein secretion system complex"/>
    <property type="evidence" value="ECO:0007669"/>
    <property type="project" value="InterPro"/>
</dbReference>
<dbReference type="GO" id="GO:0015628">
    <property type="term" value="P:protein secretion by the type II secretion system"/>
    <property type="evidence" value="ECO:0007669"/>
    <property type="project" value="InterPro"/>
</dbReference>
<evidence type="ECO:0000313" key="14">
    <source>
        <dbReference type="Proteomes" id="UP001139447"/>
    </source>
</evidence>
<keyword evidence="14" id="KW-1185">Reference proteome</keyword>
<evidence type="ECO:0000256" key="10">
    <source>
        <dbReference type="ARBA" id="ARBA00030775"/>
    </source>
</evidence>
<keyword evidence="6 11" id="KW-0812">Transmembrane</keyword>
<evidence type="ECO:0000256" key="5">
    <source>
        <dbReference type="ARBA" id="ARBA00022519"/>
    </source>
</evidence>
<dbReference type="AlphaFoldDB" id="A0A9X2APR9"/>
<evidence type="ECO:0000256" key="3">
    <source>
        <dbReference type="ARBA" id="ARBA00022475"/>
    </source>
</evidence>
<dbReference type="Pfam" id="PF12019">
    <property type="entry name" value="GspH"/>
    <property type="match status" value="1"/>
</dbReference>
<accession>A0A9X2APR9</accession>
<dbReference type="Gene3D" id="3.55.40.10">
    <property type="entry name" value="minor pseudopilin epsh domain"/>
    <property type="match status" value="1"/>
</dbReference>
<comment type="caution">
    <text evidence="13">The sequence shown here is derived from an EMBL/GenBank/DDBJ whole genome shotgun (WGS) entry which is preliminary data.</text>
</comment>